<organism evidence="2 3">
    <name type="scientific">Erythranthe guttata</name>
    <name type="common">Yellow monkey flower</name>
    <name type="synonym">Mimulus guttatus</name>
    <dbReference type="NCBI Taxonomy" id="4155"/>
    <lineage>
        <taxon>Eukaryota</taxon>
        <taxon>Viridiplantae</taxon>
        <taxon>Streptophyta</taxon>
        <taxon>Embryophyta</taxon>
        <taxon>Tracheophyta</taxon>
        <taxon>Spermatophyta</taxon>
        <taxon>Magnoliopsida</taxon>
        <taxon>eudicotyledons</taxon>
        <taxon>Gunneridae</taxon>
        <taxon>Pentapetalae</taxon>
        <taxon>asterids</taxon>
        <taxon>lamiids</taxon>
        <taxon>Lamiales</taxon>
        <taxon>Phrymaceae</taxon>
        <taxon>Erythranthe</taxon>
    </lineage>
</organism>
<evidence type="ECO:0000313" key="3">
    <source>
        <dbReference type="Proteomes" id="UP000030748"/>
    </source>
</evidence>
<evidence type="ECO:0000256" key="1">
    <source>
        <dbReference type="SAM" id="SignalP"/>
    </source>
</evidence>
<gene>
    <name evidence="2" type="ORF">MIMGU_mgv1a017312mg</name>
</gene>
<dbReference type="EMBL" id="KI631018">
    <property type="protein sequence ID" value="EYU30839.1"/>
    <property type="molecule type" value="Genomic_DNA"/>
</dbReference>
<sequence length="82" mass="8408">MASFKVNVCLIFYVFLFVSMSLNLAEGRAPVPPSSGSPCTYIPGNPGRGNCIEMHVSGGGAAYAPPPPPPSPGVAVVDFQAV</sequence>
<dbReference type="AlphaFoldDB" id="A0A022QTB7"/>
<dbReference type="Proteomes" id="UP000030748">
    <property type="component" value="Unassembled WGS sequence"/>
</dbReference>
<name>A0A022QTB7_ERYGU</name>
<evidence type="ECO:0000313" key="2">
    <source>
        <dbReference type="EMBL" id="EYU30839.1"/>
    </source>
</evidence>
<feature type="chain" id="PRO_5001504561" evidence="1">
    <location>
        <begin position="28"/>
        <end position="82"/>
    </location>
</feature>
<proteinExistence type="predicted"/>
<keyword evidence="3" id="KW-1185">Reference proteome</keyword>
<accession>A0A022QTB7</accession>
<protein>
    <submittedName>
        <fullName evidence="2">Uncharacterized protein</fullName>
    </submittedName>
</protein>
<reference evidence="2 3" key="1">
    <citation type="journal article" date="2013" name="Proc. Natl. Acad. Sci. U.S.A.">
        <title>Fine-scale variation in meiotic recombination in Mimulus inferred from population shotgun sequencing.</title>
        <authorList>
            <person name="Hellsten U."/>
            <person name="Wright K.M."/>
            <person name="Jenkins J."/>
            <person name="Shu S."/>
            <person name="Yuan Y."/>
            <person name="Wessler S.R."/>
            <person name="Schmutz J."/>
            <person name="Willis J.H."/>
            <person name="Rokhsar D.S."/>
        </authorList>
    </citation>
    <scope>NUCLEOTIDE SEQUENCE [LARGE SCALE GENOMIC DNA]</scope>
    <source>
        <strain evidence="3">cv. DUN x IM62</strain>
    </source>
</reference>
<keyword evidence="1" id="KW-0732">Signal</keyword>
<feature type="signal peptide" evidence="1">
    <location>
        <begin position="1"/>
        <end position="27"/>
    </location>
</feature>